<dbReference type="EMBL" id="JAPMOU010000126">
    <property type="protein sequence ID" value="MDE1466041.1"/>
    <property type="molecule type" value="Genomic_DNA"/>
</dbReference>
<proteinExistence type="predicted"/>
<evidence type="ECO:0000259" key="2">
    <source>
        <dbReference type="Pfam" id="PF13592"/>
    </source>
</evidence>
<organism evidence="3 4">
    <name type="scientific">Spartinivicinus poritis</name>
    <dbReference type="NCBI Taxonomy" id="2994640"/>
    <lineage>
        <taxon>Bacteria</taxon>
        <taxon>Pseudomonadati</taxon>
        <taxon>Pseudomonadota</taxon>
        <taxon>Gammaproteobacteria</taxon>
        <taxon>Oceanospirillales</taxon>
        <taxon>Zooshikellaceae</taxon>
        <taxon>Spartinivicinus</taxon>
    </lineage>
</organism>
<comment type="caution">
    <text evidence="3">The sequence shown here is derived from an EMBL/GenBank/DDBJ whole genome shotgun (WGS) entry which is preliminary data.</text>
</comment>
<dbReference type="InterPro" id="IPR009057">
    <property type="entry name" value="Homeodomain-like_sf"/>
</dbReference>
<evidence type="ECO:0000259" key="1">
    <source>
        <dbReference type="Pfam" id="PF13358"/>
    </source>
</evidence>
<sequence>MLGSGWTLQEVKEALLLDDETLRGYVNRYRQGGVSELLKSHHKGSQSKLSDEQKSCLRAELDNHIHLSTGSVCCYVEATFGIKYSISGMTDFLHQLGYRYKKPKLVPANPNIHAQEEFLEQYNQFMKTKRADEAVFFLDAMHPTHCSEAAYGWIKKGQEKTLKANTGRSRYNIHGAMNAETLETVALFSEDNINADSTIDLFNYLESVYPQAQTIYVIADNV</sequence>
<reference evidence="3 4" key="1">
    <citation type="submission" date="2022-11" db="EMBL/GenBank/DDBJ databases">
        <title>Spartinivicinus poritis sp. nov., isolated from scleractinian coral Porites lutea.</title>
        <authorList>
            <person name="Zhang G."/>
            <person name="Cai L."/>
            <person name="Wei Q."/>
        </authorList>
    </citation>
    <scope>NUCLEOTIDE SEQUENCE [LARGE SCALE GENOMIC DNA]</scope>
    <source>
        <strain evidence="3 4">A2-2</strain>
    </source>
</reference>
<dbReference type="Pfam" id="PF13592">
    <property type="entry name" value="HTH_33"/>
    <property type="match status" value="1"/>
</dbReference>
<dbReference type="InterPro" id="IPR025959">
    <property type="entry name" value="Winged_HTH_dom"/>
</dbReference>
<dbReference type="InterPro" id="IPR047655">
    <property type="entry name" value="Transpos_IS630-like"/>
</dbReference>
<evidence type="ECO:0000313" key="4">
    <source>
        <dbReference type="Proteomes" id="UP001528823"/>
    </source>
</evidence>
<gene>
    <name evidence="3" type="ORF">ORQ98_29220</name>
</gene>
<dbReference type="NCBIfam" id="NF033545">
    <property type="entry name" value="transpos_IS630"/>
    <property type="match status" value="1"/>
</dbReference>
<dbReference type="SUPFAM" id="SSF46689">
    <property type="entry name" value="Homeodomain-like"/>
    <property type="match status" value="1"/>
</dbReference>
<dbReference type="Pfam" id="PF13358">
    <property type="entry name" value="DDE_3"/>
    <property type="match status" value="1"/>
</dbReference>
<dbReference type="InterPro" id="IPR038717">
    <property type="entry name" value="Tc1-like_DDE_dom"/>
</dbReference>
<accession>A0ABT5UI52</accession>
<keyword evidence="4" id="KW-1185">Reference proteome</keyword>
<evidence type="ECO:0000313" key="3">
    <source>
        <dbReference type="EMBL" id="MDE1466041.1"/>
    </source>
</evidence>
<feature type="domain" description="Tc1-like transposase DDE" evidence="1">
    <location>
        <begin position="135"/>
        <end position="222"/>
    </location>
</feature>
<protein>
    <submittedName>
        <fullName evidence="3">IS630 family transposase</fullName>
    </submittedName>
</protein>
<dbReference type="Proteomes" id="UP001528823">
    <property type="component" value="Unassembled WGS sequence"/>
</dbReference>
<name>A0ABT5UI52_9GAMM</name>
<feature type="domain" description="Winged helix-turn helix" evidence="2">
    <location>
        <begin position="71"/>
        <end position="122"/>
    </location>
</feature>